<evidence type="ECO:0000313" key="1">
    <source>
        <dbReference type="EMBL" id="CAD6444778.1"/>
    </source>
</evidence>
<dbReference type="EMBL" id="CAJHIA010000012">
    <property type="protein sequence ID" value="CAD6444778.1"/>
    <property type="molecule type" value="Genomic_DNA"/>
</dbReference>
<gene>
    <name evidence="1" type="ORF">SCLTRI_LOCUS4570</name>
</gene>
<accession>A0A8H2VU34</accession>
<name>A0A8H2VU34_9HELO</name>
<proteinExistence type="predicted"/>
<dbReference type="Proteomes" id="UP000624404">
    <property type="component" value="Unassembled WGS sequence"/>
</dbReference>
<sequence length="95" mass="11012">MLDVSTYHWSPGLQGGILLLHSISNRDTFTSYRAFDTTLSRHRDPRIYLRIKCLSGYFLVFPSPSYFEASHNLSNAALTTNRTFFFLPICWGVRF</sequence>
<protein>
    <submittedName>
        <fullName evidence="1">276c98e3-fd12-48cc-b2a4-eaf92886b1be</fullName>
    </submittedName>
</protein>
<reference evidence="1" key="1">
    <citation type="submission" date="2020-10" db="EMBL/GenBank/DDBJ databases">
        <authorList>
            <person name="Kusch S."/>
        </authorList>
    </citation>
    <scope>NUCLEOTIDE SEQUENCE</scope>
    <source>
        <strain evidence="1">SwB9</strain>
    </source>
</reference>
<evidence type="ECO:0000313" key="2">
    <source>
        <dbReference type="Proteomes" id="UP000624404"/>
    </source>
</evidence>
<keyword evidence="2" id="KW-1185">Reference proteome</keyword>
<dbReference type="AlphaFoldDB" id="A0A8H2VU34"/>
<comment type="caution">
    <text evidence="1">The sequence shown here is derived from an EMBL/GenBank/DDBJ whole genome shotgun (WGS) entry which is preliminary data.</text>
</comment>
<organism evidence="1 2">
    <name type="scientific">Sclerotinia trifoliorum</name>
    <dbReference type="NCBI Taxonomy" id="28548"/>
    <lineage>
        <taxon>Eukaryota</taxon>
        <taxon>Fungi</taxon>
        <taxon>Dikarya</taxon>
        <taxon>Ascomycota</taxon>
        <taxon>Pezizomycotina</taxon>
        <taxon>Leotiomycetes</taxon>
        <taxon>Helotiales</taxon>
        <taxon>Sclerotiniaceae</taxon>
        <taxon>Sclerotinia</taxon>
    </lineage>
</organism>